<keyword evidence="6" id="KW-1185">Reference proteome</keyword>
<dbReference type="UniPathway" id="UPA00138"/>
<organism evidence="5 6">
    <name type="scientific">Pilibacter termitis</name>
    <dbReference type="NCBI Taxonomy" id="263852"/>
    <lineage>
        <taxon>Bacteria</taxon>
        <taxon>Bacillati</taxon>
        <taxon>Bacillota</taxon>
        <taxon>Bacilli</taxon>
        <taxon>Lactobacillales</taxon>
        <taxon>Enterococcaceae</taxon>
        <taxon>Pilibacter</taxon>
    </lineage>
</organism>
<dbReference type="RefSeq" id="WP_078808143.1">
    <property type="nucleotide sequence ID" value="NZ_FUXI01000031.1"/>
</dbReference>
<dbReference type="PIRSF" id="PIRSF000906">
    <property type="entry name" value="FBPtase_Bacill"/>
    <property type="match status" value="1"/>
</dbReference>
<evidence type="ECO:0000256" key="2">
    <source>
        <dbReference type="ARBA" id="ARBA00023211"/>
    </source>
</evidence>
<comment type="pathway">
    <text evidence="4">Carbohydrate biosynthesis; gluconeogenesis.</text>
</comment>
<dbReference type="Gene3D" id="3.60.21.10">
    <property type="match status" value="1"/>
</dbReference>
<keyword evidence="1 4" id="KW-0378">Hydrolase</keyword>
<keyword evidence="3 4" id="KW-0119">Carbohydrate metabolism</keyword>
<dbReference type="Proteomes" id="UP000190328">
    <property type="component" value="Unassembled WGS sequence"/>
</dbReference>
<reference evidence="5 6" key="1">
    <citation type="submission" date="2017-02" db="EMBL/GenBank/DDBJ databases">
        <authorList>
            <person name="Peterson S.W."/>
        </authorList>
    </citation>
    <scope>NUCLEOTIDE SEQUENCE [LARGE SCALE GENOMIC DNA]</scope>
    <source>
        <strain evidence="5 6">ATCC BAA-1030</strain>
    </source>
</reference>
<sequence>MKRENYYKLLFEKYGSKEEVYAELINLEAILNLPKATELFLSDIHGADGAFDYILRTGAGNLKEKIVATFASVWDFEKVNEFTLLVAYPELFLQEMTEKKTNTWQKETILDLICLLKFCASKYTRSKVRKSLPKEFAYIIEELLYMEGAAEEKENYYEQILERVITLQQGEIFIVALSLSIQRLVIDHLHIVGDVYDRGSGAHKIMNRLEKFHSVDFQWGNHDILWLGARVGSSCSMITLLRIAARYKYLLDLEEAYGINLRPLYLFAEKNYKTNPRFTPKATEKNAQEIENDELLEKVHQALAIIQFKLEGQIIQRRKEFQMDDRLLLEKIDFDRQTITLEDESYSIESFPRATIDPQDIYALSAEEKYVLDSLTTSFQNSEPLKRHVHFLLEKGAMYQVYNGQLLFHGCIPLLENGDFASFTLEGHSYEGKALLDAFEHYIRQSARNIDIHDDFATDLIWYCWCGEKSPLFGRKKMTTFERYFIPDKLTHKEMENPYFSLRDEEETCKKILEEFGLFDQNARIINGHTPVKVRKGETPTRANGKLFIIDGGMSRAYQKTTGIAGYSLLNNSYGFQIVTHQPFKSIEEIFEQRKDPTTVKNMIDGKFKRRLIKDTTIGKEIQEQIDDLLELLGYLEIAEE</sequence>
<dbReference type="HAMAP" id="MF_01854">
    <property type="entry name" value="FBPase_class3"/>
    <property type="match status" value="1"/>
</dbReference>
<name>A0A1T4QMK8_9ENTE</name>
<dbReference type="OrthoDB" id="9779903at2"/>
<dbReference type="InterPro" id="IPR009164">
    <property type="entry name" value="FBPtase_class3"/>
</dbReference>
<evidence type="ECO:0000256" key="1">
    <source>
        <dbReference type="ARBA" id="ARBA00022801"/>
    </source>
</evidence>
<dbReference type="Pfam" id="PF06874">
    <property type="entry name" value="FBPase_2"/>
    <property type="match status" value="1"/>
</dbReference>
<dbReference type="STRING" id="263852.SAMN02745116_02242"/>
<evidence type="ECO:0000313" key="6">
    <source>
        <dbReference type="Proteomes" id="UP000190328"/>
    </source>
</evidence>
<keyword evidence="2 4" id="KW-0464">Manganese</keyword>
<protein>
    <recommendedName>
        <fullName evidence="4">Fructose-1,6-bisphosphatase class 3</fullName>
        <shortName evidence="4">FBPase class 3</shortName>
        <ecNumber evidence="4">3.1.3.11</ecNumber>
    </recommendedName>
    <alternativeName>
        <fullName evidence="4">D-fructose-1,6-bisphosphate 1-phosphohydrolase class 3</fullName>
    </alternativeName>
</protein>
<dbReference type="SUPFAM" id="SSF56300">
    <property type="entry name" value="Metallo-dependent phosphatases"/>
    <property type="match status" value="2"/>
</dbReference>
<dbReference type="GO" id="GO:0042132">
    <property type="term" value="F:fructose 1,6-bisphosphate 1-phosphatase activity"/>
    <property type="evidence" value="ECO:0007669"/>
    <property type="project" value="UniProtKB-UniRule"/>
</dbReference>
<evidence type="ECO:0000256" key="4">
    <source>
        <dbReference type="HAMAP-Rule" id="MF_01854"/>
    </source>
</evidence>
<evidence type="ECO:0000313" key="5">
    <source>
        <dbReference type="EMBL" id="SKA04857.1"/>
    </source>
</evidence>
<comment type="cofactor">
    <cofactor evidence="4">
        <name>Mn(2+)</name>
        <dbReference type="ChEBI" id="CHEBI:29035"/>
    </cofactor>
</comment>
<accession>A0A1T4QMK8</accession>
<dbReference type="GO" id="GO:0006094">
    <property type="term" value="P:gluconeogenesis"/>
    <property type="evidence" value="ECO:0007669"/>
    <property type="project" value="UniProtKB-UniRule"/>
</dbReference>
<dbReference type="InterPro" id="IPR029052">
    <property type="entry name" value="Metallo-depent_PP-like"/>
</dbReference>
<comment type="catalytic activity">
    <reaction evidence="4">
        <text>beta-D-fructose 1,6-bisphosphate + H2O = beta-D-fructose 6-phosphate + phosphate</text>
        <dbReference type="Rhea" id="RHEA:11064"/>
        <dbReference type="ChEBI" id="CHEBI:15377"/>
        <dbReference type="ChEBI" id="CHEBI:32966"/>
        <dbReference type="ChEBI" id="CHEBI:43474"/>
        <dbReference type="ChEBI" id="CHEBI:57634"/>
        <dbReference type="EC" id="3.1.3.11"/>
    </reaction>
</comment>
<proteinExistence type="inferred from homology"/>
<dbReference type="EMBL" id="FUXI01000031">
    <property type="protein sequence ID" value="SKA04857.1"/>
    <property type="molecule type" value="Genomic_DNA"/>
</dbReference>
<comment type="similarity">
    <text evidence="4">Belongs to the FBPase class 3 family.</text>
</comment>
<dbReference type="AlphaFoldDB" id="A0A1T4QMK8"/>
<evidence type="ECO:0000256" key="3">
    <source>
        <dbReference type="ARBA" id="ARBA00023277"/>
    </source>
</evidence>
<gene>
    <name evidence="4" type="primary">fbp</name>
    <name evidence="5" type="ORF">SAMN02745116_02242</name>
</gene>
<dbReference type="EC" id="3.1.3.11" evidence="4"/>